<evidence type="ECO:0008006" key="4">
    <source>
        <dbReference type="Google" id="ProtNLM"/>
    </source>
</evidence>
<name>A0A3N2Q8F9_SODAK</name>
<dbReference type="STRING" id="1314773.A0A3N2Q8F9"/>
<protein>
    <recommendedName>
        <fullName evidence="4">BTB domain-containing protein</fullName>
    </recommendedName>
</protein>
<feature type="compositionally biased region" description="Basic and acidic residues" evidence="1">
    <location>
        <begin position="1"/>
        <end position="12"/>
    </location>
</feature>
<organism evidence="2 3">
    <name type="scientific">Sodiomyces alkalinus (strain CBS 110278 / VKM F-3762 / F11)</name>
    <name type="common">Alkaliphilic filamentous fungus</name>
    <dbReference type="NCBI Taxonomy" id="1314773"/>
    <lineage>
        <taxon>Eukaryota</taxon>
        <taxon>Fungi</taxon>
        <taxon>Dikarya</taxon>
        <taxon>Ascomycota</taxon>
        <taxon>Pezizomycotina</taxon>
        <taxon>Sordariomycetes</taxon>
        <taxon>Hypocreomycetidae</taxon>
        <taxon>Glomerellales</taxon>
        <taxon>Plectosphaerellaceae</taxon>
        <taxon>Sodiomyces</taxon>
    </lineage>
</organism>
<proteinExistence type="predicted"/>
<dbReference type="AlphaFoldDB" id="A0A3N2Q8F9"/>
<accession>A0A3N2Q8F9</accession>
<sequence length="350" mass="39801">MPKLTEKRKAEGEYSTNPHTQRALRRRATLKGQASEVWAIHHKYTSKKSRKLAALKRSPDYKNASEGEKAAQIAALTLKLNNASLLKEGMITFLVGPSEQRHYVHTNIVKSGVLGGACGDLDRFESGIEVKVVEWKEVETAVFANLMEYANTGDYTVPELKPPAVEGLEIEPLSIMTCLKSYGWGKARGGAYRREFREGTRASILTATKSFIEEGTKLYPEPSDRFRDWEPNLEPAGGEGHLAIFECHVKLYLLATKHKMEKLERLSLFKLFRTLTRIWDYQHVHDDLAVTIRYAYRNISEADRIRTLLASFAAINVDTMRDSAQYAETLRQCPEFAVDMIRLLPSYWPE</sequence>
<gene>
    <name evidence="2" type="ORF">SODALDRAFT_347877</name>
</gene>
<evidence type="ECO:0000313" key="2">
    <source>
        <dbReference type="EMBL" id="ROT43061.1"/>
    </source>
</evidence>
<dbReference type="Proteomes" id="UP000272025">
    <property type="component" value="Unassembled WGS sequence"/>
</dbReference>
<dbReference type="RefSeq" id="XP_028470867.1">
    <property type="nucleotide sequence ID" value="XM_028613327.1"/>
</dbReference>
<evidence type="ECO:0000313" key="3">
    <source>
        <dbReference type="Proteomes" id="UP000272025"/>
    </source>
</evidence>
<dbReference type="GeneID" id="39581805"/>
<reference evidence="2 3" key="1">
    <citation type="journal article" date="2018" name="Mol. Ecol.">
        <title>The obligate alkalophilic soda-lake fungus Sodiomyces alkalinus has shifted to a protein diet.</title>
        <authorList>
            <person name="Grum-Grzhimaylo A.A."/>
            <person name="Falkoski D.L."/>
            <person name="van den Heuvel J."/>
            <person name="Valero-Jimenez C.A."/>
            <person name="Min B."/>
            <person name="Choi I.G."/>
            <person name="Lipzen A."/>
            <person name="Daum C.G."/>
            <person name="Aanen D.K."/>
            <person name="Tsang A."/>
            <person name="Henrissat B."/>
            <person name="Bilanenko E.N."/>
            <person name="de Vries R.P."/>
            <person name="van Kan J.A.L."/>
            <person name="Grigoriev I.V."/>
            <person name="Debets A.J.M."/>
        </authorList>
    </citation>
    <scope>NUCLEOTIDE SEQUENCE [LARGE SCALE GENOMIC DNA]</scope>
    <source>
        <strain evidence="2 3">F11</strain>
    </source>
</reference>
<keyword evidence="3" id="KW-1185">Reference proteome</keyword>
<dbReference type="OrthoDB" id="9997739at2759"/>
<dbReference type="PANTHER" id="PTHR47843">
    <property type="entry name" value="BTB DOMAIN-CONTAINING PROTEIN-RELATED"/>
    <property type="match status" value="1"/>
</dbReference>
<feature type="region of interest" description="Disordered" evidence="1">
    <location>
        <begin position="1"/>
        <end position="24"/>
    </location>
</feature>
<dbReference type="EMBL" id="ML119051">
    <property type="protein sequence ID" value="ROT43061.1"/>
    <property type="molecule type" value="Genomic_DNA"/>
</dbReference>
<evidence type="ECO:0000256" key="1">
    <source>
        <dbReference type="SAM" id="MobiDB-lite"/>
    </source>
</evidence>